<evidence type="ECO:0000256" key="1">
    <source>
        <dbReference type="ARBA" id="ARBA00005254"/>
    </source>
</evidence>
<name>A0A641AHA6_9ACTN</name>
<keyword evidence="4" id="KW-1185">Reference proteome</keyword>
<dbReference type="Gene3D" id="1.10.12.10">
    <property type="entry name" value="Lyase 2-enoyl-coa Hydratase, Chain A, domain 2"/>
    <property type="match status" value="1"/>
</dbReference>
<dbReference type="AlphaFoldDB" id="A0A641AHA6"/>
<gene>
    <name evidence="3" type="ORF">ESP62_018390</name>
</gene>
<evidence type="ECO:0000313" key="4">
    <source>
        <dbReference type="Proteomes" id="UP001515100"/>
    </source>
</evidence>
<dbReference type="GO" id="GO:0003824">
    <property type="term" value="F:catalytic activity"/>
    <property type="evidence" value="ECO:0007669"/>
    <property type="project" value="InterPro"/>
</dbReference>
<dbReference type="RefSeq" id="WP_129185237.1">
    <property type="nucleotide sequence ID" value="NZ_JAGIOG010000001.1"/>
</dbReference>
<dbReference type="SUPFAM" id="SSF52096">
    <property type="entry name" value="ClpP/crotonase"/>
    <property type="match status" value="1"/>
</dbReference>
<dbReference type="Pfam" id="PF00378">
    <property type="entry name" value="ECH_1"/>
    <property type="match status" value="1"/>
</dbReference>
<organism evidence="3 4">
    <name type="scientific">Aeromicrobium fastidiosum</name>
    <dbReference type="NCBI Taxonomy" id="52699"/>
    <lineage>
        <taxon>Bacteria</taxon>
        <taxon>Bacillati</taxon>
        <taxon>Actinomycetota</taxon>
        <taxon>Actinomycetes</taxon>
        <taxon>Propionibacteriales</taxon>
        <taxon>Nocardioidaceae</taxon>
        <taxon>Aeromicrobium</taxon>
    </lineage>
</organism>
<dbReference type="InterPro" id="IPR001753">
    <property type="entry name" value="Enoyl-CoA_hydra/iso"/>
</dbReference>
<proteinExistence type="inferred from homology"/>
<accession>A0A641AHA6</accession>
<reference evidence="3" key="1">
    <citation type="submission" date="2019-09" db="EMBL/GenBank/DDBJ databases">
        <authorList>
            <person name="Li J."/>
        </authorList>
    </citation>
    <scope>NUCLEOTIDE SEQUENCE [LARGE SCALE GENOMIC DNA]</scope>
    <source>
        <strain evidence="3">NRBC 14897</strain>
    </source>
</reference>
<protein>
    <submittedName>
        <fullName evidence="3">Enoyl-CoA hydratase</fullName>
    </submittedName>
</protein>
<comment type="similarity">
    <text evidence="1 2">Belongs to the enoyl-CoA hydratase/isomerase family.</text>
</comment>
<dbReference type="CDD" id="cd06558">
    <property type="entry name" value="crotonase-like"/>
    <property type="match status" value="1"/>
</dbReference>
<dbReference type="InterPro" id="IPR014748">
    <property type="entry name" value="Enoyl-CoA_hydra_C"/>
</dbReference>
<sequence>MTEPVVIDRDAAVATVTIDRADRRNALDRPTKIALRRALDEVAADPAVRAVVLTGAGSAFCVGQDLGEHAAALEDDAGTAFATVDEHYNPIVMALATMPKPVIAAVNGMCVGAGLGFALACDLRVLAAGASLGTAFSAIGLTCDSGLSSTLSRAVGESRAKELVLLARPFSSEDAVAWGISGEVVPGEDVLSSAQALATRLAAGPTAAYAASKRAIADAWTMTLPEVLRAERAAQQALGLTADHQGAVAAFLAKQKPAFTGR</sequence>
<evidence type="ECO:0000256" key="2">
    <source>
        <dbReference type="RuleBase" id="RU003707"/>
    </source>
</evidence>
<dbReference type="OrthoDB" id="8452484at2"/>
<dbReference type="EMBL" id="SDPP02000006">
    <property type="protein sequence ID" value="KAA1373055.1"/>
    <property type="molecule type" value="Genomic_DNA"/>
</dbReference>
<dbReference type="PANTHER" id="PTHR43459">
    <property type="entry name" value="ENOYL-COA HYDRATASE"/>
    <property type="match status" value="1"/>
</dbReference>
<dbReference type="PANTHER" id="PTHR43459:SF1">
    <property type="entry name" value="EG:BACN32G11.4 PROTEIN"/>
    <property type="match status" value="1"/>
</dbReference>
<dbReference type="Proteomes" id="UP001515100">
    <property type="component" value="Unassembled WGS sequence"/>
</dbReference>
<dbReference type="InterPro" id="IPR018376">
    <property type="entry name" value="Enoyl-CoA_hyd/isom_CS"/>
</dbReference>
<evidence type="ECO:0000313" key="3">
    <source>
        <dbReference type="EMBL" id="KAA1373055.1"/>
    </source>
</evidence>
<dbReference type="PROSITE" id="PS00166">
    <property type="entry name" value="ENOYL_COA_HYDRATASE"/>
    <property type="match status" value="1"/>
</dbReference>
<comment type="caution">
    <text evidence="3">The sequence shown here is derived from an EMBL/GenBank/DDBJ whole genome shotgun (WGS) entry which is preliminary data.</text>
</comment>
<dbReference type="InterPro" id="IPR029045">
    <property type="entry name" value="ClpP/crotonase-like_dom_sf"/>
</dbReference>
<dbReference type="Gene3D" id="3.90.226.10">
    <property type="entry name" value="2-enoyl-CoA Hydratase, Chain A, domain 1"/>
    <property type="match status" value="1"/>
</dbReference>